<dbReference type="EMBL" id="PKPP01014577">
    <property type="protein sequence ID" value="PWA39517.1"/>
    <property type="molecule type" value="Genomic_DNA"/>
</dbReference>
<proteinExistence type="predicted"/>
<dbReference type="Gene3D" id="3.30.420.40">
    <property type="match status" value="1"/>
</dbReference>
<keyword evidence="4" id="KW-1185">Reference proteome</keyword>
<comment type="caution">
    <text evidence="3">The sequence shown here is derived from an EMBL/GenBank/DDBJ whole genome shotgun (WGS) entry which is preliminary data.</text>
</comment>
<sequence>MTETLARETLKYVMMDALSNSGAKPFAVKAVCLGVSGVNHPKDQEWILDWLRFNLHISHFIRVAALASGSMGKLHGCVLIAGIGSIAYCCYKDGEEARAAGGGPILGDWVRQCTTVYTVASLWRRKCSTRNNH</sequence>
<dbReference type="InterPro" id="IPR002731">
    <property type="entry name" value="ATPase_BadF"/>
</dbReference>
<dbReference type="Pfam" id="PF01869">
    <property type="entry name" value="BcrAD_BadFG"/>
    <property type="match status" value="1"/>
</dbReference>
<dbReference type="PANTHER" id="PTHR43190">
    <property type="entry name" value="N-ACETYL-D-GLUCOSAMINE KINASE"/>
    <property type="match status" value="1"/>
</dbReference>
<evidence type="ECO:0000256" key="1">
    <source>
        <dbReference type="ARBA" id="ARBA00012122"/>
    </source>
</evidence>
<evidence type="ECO:0000259" key="2">
    <source>
        <dbReference type="Pfam" id="PF01869"/>
    </source>
</evidence>
<feature type="domain" description="ATPase BadF/BadG/BcrA/BcrD type" evidence="2">
    <location>
        <begin position="4"/>
        <end position="111"/>
    </location>
</feature>
<dbReference type="OrthoDB" id="311172at2759"/>
<dbReference type="Proteomes" id="UP000245207">
    <property type="component" value="Unassembled WGS sequence"/>
</dbReference>
<name>A0A2U1KRY2_ARTAN</name>
<dbReference type="PANTHER" id="PTHR43190:SF3">
    <property type="entry name" value="N-ACETYL-D-GLUCOSAMINE KINASE"/>
    <property type="match status" value="1"/>
</dbReference>
<evidence type="ECO:0000313" key="4">
    <source>
        <dbReference type="Proteomes" id="UP000245207"/>
    </source>
</evidence>
<organism evidence="3 4">
    <name type="scientific">Artemisia annua</name>
    <name type="common">Sweet wormwood</name>
    <dbReference type="NCBI Taxonomy" id="35608"/>
    <lineage>
        <taxon>Eukaryota</taxon>
        <taxon>Viridiplantae</taxon>
        <taxon>Streptophyta</taxon>
        <taxon>Embryophyta</taxon>
        <taxon>Tracheophyta</taxon>
        <taxon>Spermatophyta</taxon>
        <taxon>Magnoliopsida</taxon>
        <taxon>eudicotyledons</taxon>
        <taxon>Gunneridae</taxon>
        <taxon>Pentapetalae</taxon>
        <taxon>asterids</taxon>
        <taxon>campanulids</taxon>
        <taxon>Asterales</taxon>
        <taxon>Asteraceae</taxon>
        <taxon>Asteroideae</taxon>
        <taxon>Anthemideae</taxon>
        <taxon>Artemisiinae</taxon>
        <taxon>Artemisia</taxon>
    </lineage>
</organism>
<reference evidence="3 4" key="1">
    <citation type="journal article" date="2018" name="Mol. Plant">
        <title>The genome of Artemisia annua provides insight into the evolution of Asteraceae family and artemisinin biosynthesis.</title>
        <authorList>
            <person name="Shen Q."/>
            <person name="Zhang L."/>
            <person name="Liao Z."/>
            <person name="Wang S."/>
            <person name="Yan T."/>
            <person name="Shi P."/>
            <person name="Liu M."/>
            <person name="Fu X."/>
            <person name="Pan Q."/>
            <person name="Wang Y."/>
            <person name="Lv Z."/>
            <person name="Lu X."/>
            <person name="Zhang F."/>
            <person name="Jiang W."/>
            <person name="Ma Y."/>
            <person name="Chen M."/>
            <person name="Hao X."/>
            <person name="Li L."/>
            <person name="Tang Y."/>
            <person name="Lv G."/>
            <person name="Zhou Y."/>
            <person name="Sun X."/>
            <person name="Brodelius P.E."/>
            <person name="Rose J.K.C."/>
            <person name="Tang K."/>
        </authorList>
    </citation>
    <scope>NUCLEOTIDE SEQUENCE [LARGE SCALE GENOMIC DNA]</scope>
    <source>
        <strain evidence="4">cv. Huhao1</strain>
        <tissue evidence="3">Leaf</tissue>
    </source>
</reference>
<dbReference type="GO" id="GO:0045127">
    <property type="term" value="F:N-acetylglucosamine kinase activity"/>
    <property type="evidence" value="ECO:0007669"/>
    <property type="project" value="UniProtKB-EC"/>
</dbReference>
<accession>A0A2U1KRY2</accession>
<evidence type="ECO:0000313" key="3">
    <source>
        <dbReference type="EMBL" id="PWA39517.1"/>
    </source>
</evidence>
<dbReference type="AlphaFoldDB" id="A0A2U1KRY2"/>
<dbReference type="STRING" id="35608.A0A2U1KRY2"/>
<gene>
    <name evidence="3" type="ORF">CTI12_AA571360</name>
</gene>
<dbReference type="InterPro" id="IPR052519">
    <property type="entry name" value="Euk-type_GlcNAc_Kinase"/>
</dbReference>
<protein>
    <recommendedName>
        <fullName evidence="1">N-acetylglucosamine kinase</fullName>
        <ecNumber evidence="1">2.7.1.59</ecNumber>
    </recommendedName>
</protein>
<dbReference type="EC" id="2.7.1.59" evidence="1"/>